<accession>A0ABW0WVI2</accession>
<comment type="caution">
    <text evidence="4">The sequence shown here is derived from an EMBL/GenBank/DDBJ whole genome shotgun (WGS) entry which is preliminary data.</text>
</comment>
<evidence type="ECO:0000313" key="5">
    <source>
        <dbReference type="Proteomes" id="UP001595975"/>
    </source>
</evidence>
<feature type="signal peptide" evidence="2">
    <location>
        <begin position="1"/>
        <end position="28"/>
    </location>
</feature>
<evidence type="ECO:0000256" key="1">
    <source>
        <dbReference type="SAM" id="MobiDB-lite"/>
    </source>
</evidence>
<gene>
    <name evidence="4" type="ORF">ACFP3U_04775</name>
</gene>
<keyword evidence="5" id="KW-1185">Reference proteome</keyword>
<dbReference type="RefSeq" id="WP_380223887.1">
    <property type="nucleotide sequence ID" value="NZ_JBHSOF010000003.1"/>
</dbReference>
<sequence length="266" mass="24775">MKKLWSLACAAASAATVTSLLSPGVAAAAPATHTETFDSPGRTSFTVPEGVHSIQLLALGGGGGGGGGGGNSGGSLSGGGGGGGGSSAAVMCSFAVKGGEKITIDVGKGGAGGNGGWRSNGAIGENGSPSVVHVPQGGTTKVAYAANGGWAWGGEQSGVFGSGDGGGHGTGGSATDSRCEGTDVKRVSGHNGERGADGSRNHTGVGGNFGAPAAYPDTCRGAGAGGYGGEGGGNHGDPTPHQESAKAGSAGDGGCVVLTYTVATAS</sequence>
<feature type="compositionally biased region" description="Gly residues" evidence="1">
    <location>
        <begin position="157"/>
        <end position="172"/>
    </location>
</feature>
<evidence type="ECO:0000313" key="4">
    <source>
        <dbReference type="EMBL" id="MFC5662292.1"/>
    </source>
</evidence>
<feature type="region of interest" description="Disordered" evidence="1">
    <location>
        <begin position="157"/>
        <end position="181"/>
    </location>
</feature>
<protein>
    <recommendedName>
        <fullName evidence="3">Glycine-rich domain-containing protein</fullName>
    </recommendedName>
</protein>
<organism evidence="4 5">
    <name type="scientific">Kitasatospora misakiensis</name>
    <dbReference type="NCBI Taxonomy" id="67330"/>
    <lineage>
        <taxon>Bacteria</taxon>
        <taxon>Bacillati</taxon>
        <taxon>Actinomycetota</taxon>
        <taxon>Actinomycetes</taxon>
        <taxon>Kitasatosporales</taxon>
        <taxon>Streptomycetaceae</taxon>
        <taxon>Kitasatospora</taxon>
    </lineage>
</organism>
<dbReference type="InterPro" id="IPR049304">
    <property type="entry name" value="Gly_rich_dom"/>
</dbReference>
<feature type="chain" id="PRO_5045299117" description="Glycine-rich domain-containing protein" evidence="2">
    <location>
        <begin position="29"/>
        <end position="266"/>
    </location>
</feature>
<feature type="region of interest" description="Disordered" evidence="1">
    <location>
        <begin position="186"/>
        <end position="205"/>
    </location>
</feature>
<evidence type="ECO:0000256" key="2">
    <source>
        <dbReference type="SAM" id="SignalP"/>
    </source>
</evidence>
<proteinExistence type="predicted"/>
<reference evidence="5" key="1">
    <citation type="journal article" date="2019" name="Int. J. Syst. Evol. Microbiol.">
        <title>The Global Catalogue of Microorganisms (GCM) 10K type strain sequencing project: providing services to taxonomists for standard genome sequencing and annotation.</title>
        <authorList>
            <consortium name="The Broad Institute Genomics Platform"/>
            <consortium name="The Broad Institute Genome Sequencing Center for Infectious Disease"/>
            <person name="Wu L."/>
            <person name="Ma J."/>
        </authorList>
    </citation>
    <scope>NUCLEOTIDE SEQUENCE [LARGE SCALE GENOMIC DNA]</scope>
    <source>
        <strain evidence="5">CGMCC 4.1437</strain>
    </source>
</reference>
<feature type="compositionally biased region" description="Basic and acidic residues" evidence="1">
    <location>
        <begin position="186"/>
        <end position="200"/>
    </location>
</feature>
<evidence type="ECO:0000259" key="3">
    <source>
        <dbReference type="Pfam" id="PF21722"/>
    </source>
</evidence>
<dbReference type="Proteomes" id="UP001595975">
    <property type="component" value="Unassembled WGS sequence"/>
</dbReference>
<keyword evidence="2" id="KW-0732">Signal</keyword>
<name>A0ABW0WVI2_9ACTN</name>
<dbReference type="Pfam" id="PF21722">
    <property type="entry name" value="Gly_rich_2"/>
    <property type="match status" value="1"/>
</dbReference>
<dbReference type="EMBL" id="JBHSOF010000003">
    <property type="protein sequence ID" value="MFC5662292.1"/>
    <property type="molecule type" value="Genomic_DNA"/>
</dbReference>
<feature type="domain" description="Glycine-rich" evidence="3">
    <location>
        <begin position="40"/>
        <end position="260"/>
    </location>
</feature>
<feature type="region of interest" description="Disordered" evidence="1">
    <location>
        <begin position="230"/>
        <end position="251"/>
    </location>
</feature>